<dbReference type="InterPro" id="IPR000160">
    <property type="entry name" value="GGDEF_dom"/>
</dbReference>
<protein>
    <recommendedName>
        <fullName evidence="1">diguanylate cyclase</fullName>
        <ecNumber evidence="1">2.7.7.65</ecNumber>
    </recommendedName>
</protein>
<dbReference type="CDD" id="cd01949">
    <property type="entry name" value="GGDEF"/>
    <property type="match status" value="1"/>
</dbReference>
<organism evidence="5 6">
    <name type="scientific">Curvibacter cyanobacteriorum</name>
    <dbReference type="NCBI Taxonomy" id="3026422"/>
    <lineage>
        <taxon>Bacteria</taxon>
        <taxon>Pseudomonadati</taxon>
        <taxon>Pseudomonadota</taxon>
        <taxon>Betaproteobacteria</taxon>
        <taxon>Burkholderiales</taxon>
        <taxon>Comamonadaceae</taxon>
        <taxon>Curvibacter</taxon>
    </lineage>
</organism>
<proteinExistence type="predicted"/>
<evidence type="ECO:0000313" key="5">
    <source>
        <dbReference type="EMBL" id="MDD0838894.1"/>
    </source>
</evidence>
<evidence type="ECO:0000259" key="4">
    <source>
        <dbReference type="PROSITE" id="PS50887"/>
    </source>
</evidence>
<keyword evidence="3" id="KW-1133">Transmembrane helix</keyword>
<accession>A0ABT5MXW8</accession>
<dbReference type="Pfam" id="PF00990">
    <property type="entry name" value="GGDEF"/>
    <property type="match status" value="1"/>
</dbReference>
<dbReference type="PANTHER" id="PTHR45138">
    <property type="entry name" value="REGULATORY COMPONENTS OF SENSORY TRANSDUCTION SYSTEM"/>
    <property type="match status" value="1"/>
</dbReference>
<feature type="transmembrane region" description="Helical" evidence="3">
    <location>
        <begin position="12"/>
        <end position="32"/>
    </location>
</feature>
<sequence>MSRPRRNTRSIWFFSLAAALFVLLYLGTSWLIDHQQQQVLAATQRMQERTVPEIVRLQRLGRNLEQMRHAGEQVLALAPASQRQSTLLLLNLVSHHPSLQAHPQAAPLAEQVFHFLTEADAALSRDPSSVADWRQRWQPLARQLSQLADEVMTQAAHLMSEDLDRLSKVVSRARLQLLLSMLLVGGFSLALLASLHRQILQPLRQIHQVLLALNQHGRVPELPQSRVMEVRSVESAITALQQAMRENESVRQQLEFQAHHDALTELPNRRFFMDQAQRLTQSLQASGGVAVVGMADLDFFKRVNDEHSHAAGDDVLRQCAHILRAALRADDLVCRYGGEEFAFLLPHASPELGHALAERLRHNLAAHVFSLGGGAVLPPMTVSVGLAPLGPDGLEKALAEADQALYQAKKGGRNQVVLHPAPASAVATAAA</sequence>
<dbReference type="PANTHER" id="PTHR45138:SF9">
    <property type="entry name" value="DIGUANYLATE CYCLASE DGCM-RELATED"/>
    <property type="match status" value="1"/>
</dbReference>
<dbReference type="SUPFAM" id="SSF55073">
    <property type="entry name" value="Nucleotide cyclase"/>
    <property type="match status" value="1"/>
</dbReference>
<dbReference type="RefSeq" id="WP_273951238.1">
    <property type="nucleotide sequence ID" value="NZ_JAQSIP010000004.1"/>
</dbReference>
<dbReference type="EMBL" id="JAQSIP010000004">
    <property type="protein sequence ID" value="MDD0838894.1"/>
    <property type="molecule type" value="Genomic_DNA"/>
</dbReference>
<comment type="caution">
    <text evidence="5">The sequence shown here is derived from an EMBL/GenBank/DDBJ whole genome shotgun (WGS) entry which is preliminary data.</text>
</comment>
<feature type="domain" description="GGDEF" evidence="4">
    <location>
        <begin position="288"/>
        <end position="421"/>
    </location>
</feature>
<dbReference type="InterPro" id="IPR050469">
    <property type="entry name" value="Diguanylate_Cyclase"/>
</dbReference>
<dbReference type="InterPro" id="IPR043128">
    <property type="entry name" value="Rev_trsase/Diguanyl_cyclase"/>
</dbReference>
<evidence type="ECO:0000313" key="6">
    <source>
        <dbReference type="Proteomes" id="UP001528673"/>
    </source>
</evidence>
<gene>
    <name evidence="5" type="ORF">PSQ40_09965</name>
</gene>
<comment type="catalytic activity">
    <reaction evidence="2">
        <text>2 GTP = 3',3'-c-di-GMP + 2 diphosphate</text>
        <dbReference type="Rhea" id="RHEA:24898"/>
        <dbReference type="ChEBI" id="CHEBI:33019"/>
        <dbReference type="ChEBI" id="CHEBI:37565"/>
        <dbReference type="ChEBI" id="CHEBI:58805"/>
        <dbReference type="EC" id="2.7.7.65"/>
    </reaction>
</comment>
<keyword evidence="3" id="KW-0472">Membrane</keyword>
<feature type="transmembrane region" description="Helical" evidence="3">
    <location>
        <begin position="175"/>
        <end position="195"/>
    </location>
</feature>
<dbReference type="InterPro" id="IPR029787">
    <property type="entry name" value="Nucleotide_cyclase"/>
</dbReference>
<name>A0ABT5MXW8_9BURK</name>
<dbReference type="SMART" id="SM00267">
    <property type="entry name" value="GGDEF"/>
    <property type="match status" value="1"/>
</dbReference>
<dbReference type="NCBIfam" id="TIGR00254">
    <property type="entry name" value="GGDEF"/>
    <property type="match status" value="1"/>
</dbReference>
<dbReference type="EC" id="2.7.7.65" evidence="1"/>
<evidence type="ECO:0000256" key="3">
    <source>
        <dbReference type="SAM" id="Phobius"/>
    </source>
</evidence>
<dbReference type="Proteomes" id="UP001528673">
    <property type="component" value="Unassembled WGS sequence"/>
</dbReference>
<keyword evidence="6" id="KW-1185">Reference proteome</keyword>
<evidence type="ECO:0000256" key="2">
    <source>
        <dbReference type="ARBA" id="ARBA00034247"/>
    </source>
</evidence>
<keyword evidence="3" id="KW-0812">Transmembrane</keyword>
<dbReference type="PROSITE" id="PS50887">
    <property type="entry name" value="GGDEF"/>
    <property type="match status" value="1"/>
</dbReference>
<reference evidence="5 6" key="1">
    <citation type="submission" date="2023-02" db="EMBL/GenBank/DDBJ databases">
        <title>Bacterial whole genomic sequence of Curvibacter sp. HBC61.</title>
        <authorList>
            <person name="Le V."/>
            <person name="Ko S.-R."/>
            <person name="Ahn C.-Y."/>
            <person name="Oh H.-M."/>
        </authorList>
    </citation>
    <scope>NUCLEOTIDE SEQUENCE [LARGE SCALE GENOMIC DNA]</scope>
    <source>
        <strain evidence="5 6">HBC61</strain>
    </source>
</reference>
<evidence type="ECO:0000256" key="1">
    <source>
        <dbReference type="ARBA" id="ARBA00012528"/>
    </source>
</evidence>
<dbReference type="Gene3D" id="3.30.70.270">
    <property type="match status" value="1"/>
</dbReference>